<protein>
    <submittedName>
        <fullName evidence="2">Uncharacterized protein</fullName>
    </submittedName>
</protein>
<organism evidence="2 3">
    <name type="scientific">Psychroserpens burtonensis</name>
    <dbReference type="NCBI Taxonomy" id="49278"/>
    <lineage>
        <taxon>Bacteria</taxon>
        <taxon>Pseudomonadati</taxon>
        <taxon>Bacteroidota</taxon>
        <taxon>Flavobacteriia</taxon>
        <taxon>Flavobacteriales</taxon>
        <taxon>Flavobacteriaceae</taxon>
        <taxon>Psychroserpens</taxon>
    </lineage>
</organism>
<accession>A0A5C7B964</accession>
<sequence length="481" mass="53609">MKQNIKNYLKFGILLIGISCLLYQCQKVDDNEIMNSEPKSTLKVTIVRNIEHFSKSNPKIYNKLQLASQSNVLSRETEYSDDYDFYFNLDNIQIIEKTGYTQYTVVVKRFTESNDLLNYILMSHNNDDEDQYLVTYPRIEIEGELVIDYYSSTIVNLNGNSILSRGPNNCADGTPELIGFDQEYICTANACGSQNHDPGDDSCKCGITVSCTPAWTGCEWTSVAQWSCTGGGGSGTGSGSGGGGSGGSNDDDDDEDEPLETVPLINEPKTPCEKMNKLKADTGFRAKMVELKTAADNENVEKAVTLYNKTGVAPLNDKYLYAPSTGTPNDPGVKYSFYTNTQGFVHTHYEDLISVFSVKDLYDMYFTMKNGLVTDDFFYGVITEAGSAYILQIEDRIAFIAFGDANLSNEDKRFKFTSKLVKYYDVTNNGSIQDNEDGIVKMLQRKNAGLAMFKPTDNTFTDYVKLEYNSGDTIETNCNEN</sequence>
<dbReference type="EMBL" id="VOSB01000010">
    <property type="protein sequence ID" value="TXE17900.1"/>
    <property type="molecule type" value="Genomic_DNA"/>
</dbReference>
<dbReference type="RefSeq" id="WP_147231557.1">
    <property type="nucleotide sequence ID" value="NZ_VOSB01000010.1"/>
</dbReference>
<dbReference type="Proteomes" id="UP000321938">
    <property type="component" value="Unassembled WGS sequence"/>
</dbReference>
<feature type="compositionally biased region" description="Acidic residues" evidence="1">
    <location>
        <begin position="249"/>
        <end position="259"/>
    </location>
</feature>
<comment type="caution">
    <text evidence="2">The sequence shown here is derived from an EMBL/GenBank/DDBJ whole genome shotgun (WGS) entry which is preliminary data.</text>
</comment>
<evidence type="ECO:0000313" key="2">
    <source>
        <dbReference type="EMBL" id="TXE17900.1"/>
    </source>
</evidence>
<feature type="compositionally biased region" description="Gly residues" evidence="1">
    <location>
        <begin position="233"/>
        <end position="247"/>
    </location>
</feature>
<dbReference type="AlphaFoldDB" id="A0A5C7B964"/>
<gene>
    <name evidence="2" type="ORF">ES692_08365</name>
</gene>
<evidence type="ECO:0000313" key="3">
    <source>
        <dbReference type="Proteomes" id="UP000321938"/>
    </source>
</evidence>
<evidence type="ECO:0000256" key="1">
    <source>
        <dbReference type="SAM" id="MobiDB-lite"/>
    </source>
</evidence>
<dbReference type="STRING" id="1123037.GCA_000425305_00183"/>
<reference evidence="2 3" key="1">
    <citation type="submission" date="2019-08" db="EMBL/GenBank/DDBJ databases">
        <title>Genome of Psychroserpens burtonensis ACAM 167.</title>
        <authorList>
            <person name="Bowman J.P."/>
        </authorList>
    </citation>
    <scope>NUCLEOTIDE SEQUENCE [LARGE SCALE GENOMIC DNA]</scope>
    <source>
        <strain evidence="2 3">ACAM 167</strain>
    </source>
</reference>
<dbReference type="OrthoDB" id="1190041at2"/>
<feature type="region of interest" description="Disordered" evidence="1">
    <location>
        <begin position="233"/>
        <end position="268"/>
    </location>
</feature>
<proteinExistence type="predicted"/>
<name>A0A5C7B964_9FLAO</name>
<keyword evidence="3" id="KW-1185">Reference proteome</keyword>